<protein>
    <submittedName>
        <fullName evidence="3">Transcriptional regulator</fullName>
    </submittedName>
</protein>
<feature type="domain" description="WCX" evidence="2">
    <location>
        <begin position="242"/>
        <end position="318"/>
    </location>
</feature>
<proteinExistence type="predicted"/>
<dbReference type="EMBL" id="JAJFAT010000002">
    <property type="protein sequence ID" value="MCC3144126.1"/>
    <property type="molecule type" value="Genomic_DNA"/>
</dbReference>
<dbReference type="PANTHER" id="PTHR34580">
    <property type="match status" value="1"/>
</dbReference>
<evidence type="ECO:0000259" key="2">
    <source>
        <dbReference type="Pfam" id="PF25583"/>
    </source>
</evidence>
<dbReference type="InterPro" id="IPR051534">
    <property type="entry name" value="CBASS_pafABC_assoc_protein"/>
</dbReference>
<dbReference type="Pfam" id="PF13280">
    <property type="entry name" value="WYL"/>
    <property type="match status" value="1"/>
</dbReference>
<evidence type="ECO:0000313" key="4">
    <source>
        <dbReference type="Proteomes" id="UP001199296"/>
    </source>
</evidence>
<comment type="caution">
    <text evidence="3">The sequence shown here is derived from an EMBL/GenBank/DDBJ whole genome shotgun (WGS) entry which is preliminary data.</text>
</comment>
<reference evidence="3 4" key="1">
    <citation type="submission" date="2021-10" db="EMBL/GenBank/DDBJ databases">
        <authorList>
            <person name="Grouzdev D.S."/>
            <person name="Pantiukh K.S."/>
            <person name="Krutkina M.S."/>
        </authorList>
    </citation>
    <scope>NUCLEOTIDE SEQUENCE [LARGE SCALE GENOMIC DNA]</scope>
    <source>
        <strain evidence="3 4">Z-7514</strain>
    </source>
</reference>
<name>A0AAW4WSY3_9FIRM</name>
<organism evidence="3 4">
    <name type="scientific">Halanaerobium polyolivorans</name>
    <dbReference type="NCBI Taxonomy" id="2886943"/>
    <lineage>
        <taxon>Bacteria</taxon>
        <taxon>Bacillati</taxon>
        <taxon>Bacillota</taxon>
        <taxon>Clostridia</taxon>
        <taxon>Halanaerobiales</taxon>
        <taxon>Halanaerobiaceae</taxon>
        <taxon>Halanaerobium</taxon>
    </lineage>
</organism>
<dbReference type="PROSITE" id="PS52050">
    <property type="entry name" value="WYL"/>
    <property type="match status" value="1"/>
</dbReference>
<dbReference type="AlphaFoldDB" id="A0AAW4WSY3"/>
<keyword evidence="4" id="KW-1185">Reference proteome</keyword>
<dbReference type="Proteomes" id="UP001199296">
    <property type="component" value="Unassembled WGS sequence"/>
</dbReference>
<accession>A0AAW4WSY3</accession>
<gene>
    <name evidence="3" type="ORF">LJ207_02185</name>
</gene>
<dbReference type="Pfam" id="PF25583">
    <property type="entry name" value="WCX"/>
    <property type="match status" value="1"/>
</dbReference>
<dbReference type="PANTHER" id="PTHR34580:SF1">
    <property type="entry name" value="PROTEIN PAFC"/>
    <property type="match status" value="1"/>
</dbReference>
<sequence length="324" mass="38480">MADKNRIFRIIKIMMLLNEPYNKWNAKKIADYFDISIRTFHRDKSLMEELGIPIYYDHNLKAYRILDNFRLKSPDLDAEETEAVFLAAKEYQNRNFPMKVELESALAKIFNSLPEYLKGSIGTYIKNYEIISDPFVKLEKHQQKFKKIKEAMSSNLKIRVKYYSMSSDEIRERKLNCYNLFFNSGAPYLSAYCHLRGETRFFRIDRIKEIKILKEQYQIPENYSLDDELSAAWGVEQGEEEFDLKIKFSGRAARFVPEYHWSDKQTIERINNNEIIFSIKTSSKEEIKSWILGFGSNAEILEPKKLRKELKTEVKDILKKYQTN</sequence>
<dbReference type="InterPro" id="IPR057727">
    <property type="entry name" value="WCX_dom"/>
</dbReference>
<evidence type="ECO:0000313" key="3">
    <source>
        <dbReference type="EMBL" id="MCC3144126.1"/>
    </source>
</evidence>
<evidence type="ECO:0000259" key="1">
    <source>
        <dbReference type="Pfam" id="PF13280"/>
    </source>
</evidence>
<feature type="domain" description="WYL" evidence="1">
    <location>
        <begin position="144"/>
        <end position="212"/>
    </location>
</feature>
<dbReference type="RefSeq" id="WP_229343670.1">
    <property type="nucleotide sequence ID" value="NZ_JAJFAT010000002.1"/>
</dbReference>
<dbReference type="InterPro" id="IPR026881">
    <property type="entry name" value="WYL_dom"/>
</dbReference>